<dbReference type="Gene3D" id="2.130.10.10">
    <property type="entry name" value="YVTN repeat-like/Quinoprotein amine dehydrogenase"/>
    <property type="match status" value="1"/>
</dbReference>
<evidence type="ECO:0000313" key="3">
    <source>
        <dbReference type="Proteomes" id="UP000053958"/>
    </source>
</evidence>
<proteinExistence type="predicted"/>
<sequence>MSSSLARPLVRRRDDGLQLSYQLPHRVYAAKPYPVLAPNGSAIVIYGYENGLRIIWRGGRSFLPLQKPAVSEKSEERQPNGTHDDAVMIIDSDDEEPAPEPAKVEQPAVQFEDEETEVDASHPYEQILRHIDIPLGMKVLGVAVPSFLPEKARSSLEAFPPILTKMIVVSAICADSSTRVVVVPLTPPHPTNTEPSTWGIQTLSMSGSVSHNEIPTGVSITFTCQAGGDDSTRSRSQRRASFSRVESAPARDGEKWELLVATHAAEATGTLLVYRIPVIERSTRGETSFTLSPQHLHPIQRHALPAPAKSISFNPSPYPSERHANLLVAFPDGYVKILSCLATKSNRTSRGTDSETVEPEGRWLITLYPGFEQSADGFGRRKTVIDAAWVLAGRAVMVLLADGEWGVWDVEGSGPGSEPGPLRGQSSIHGVTGGSLTSFAVSGRIVGNPQTSKSQVGGGGPTPPDQRAKFAPMTPSTRRVREDSLFKGAQSPSSPSLCGELSVVQINSSRDPAPEESILIRHGDQIATIPSLLSLWRNAVKSTGTFDASSRCRVTNIGNVHLLGERLTGISHLPAAARKEREANRREFDTLITAEHRLIILAPKLTGSGPQQQAKTGAELHEKVQQPSAETDQLMLRRGELDVDGMDRVLSGMAGGSRFRSPLKRTRVFT</sequence>
<evidence type="ECO:0000313" key="2">
    <source>
        <dbReference type="EMBL" id="KKA24825.1"/>
    </source>
</evidence>
<comment type="caution">
    <text evidence="2">The sequence shown here is derived from an EMBL/GenBank/DDBJ whole genome shotgun (WGS) entry which is preliminary data.</text>
</comment>
<dbReference type="STRING" id="1408163.A0A0F4Z3B1"/>
<protein>
    <recommendedName>
        <fullName evidence="4">Nucleoporin NUP37</fullName>
    </recommendedName>
</protein>
<dbReference type="Proteomes" id="UP000053958">
    <property type="component" value="Unassembled WGS sequence"/>
</dbReference>
<keyword evidence="3" id="KW-1185">Reference proteome</keyword>
<dbReference type="AlphaFoldDB" id="A0A0F4Z3B1"/>
<evidence type="ECO:0008006" key="4">
    <source>
        <dbReference type="Google" id="ProtNLM"/>
    </source>
</evidence>
<reference evidence="2 3" key="1">
    <citation type="submission" date="2015-04" db="EMBL/GenBank/DDBJ databases">
        <authorList>
            <person name="Heijne W.H."/>
            <person name="Fedorova N.D."/>
            <person name="Nierman W.C."/>
            <person name="Vollebregt A.W."/>
            <person name="Zhao Z."/>
            <person name="Wu L."/>
            <person name="Kumar M."/>
            <person name="Stam H."/>
            <person name="van den Berg M.A."/>
            <person name="Pel H.J."/>
        </authorList>
    </citation>
    <scope>NUCLEOTIDE SEQUENCE [LARGE SCALE GENOMIC DNA]</scope>
    <source>
        <strain evidence="2 3">CBS 393.64</strain>
    </source>
</reference>
<dbReference type="InterPro" id="IPR015943">
    <property type="entry name" value="WD40/YVTN_repeat-like_dom_sf"/>
</dbReference>
<name>A0A0F4Z3B1_RASE3</name>
<accession>A0A0F4Z3B1</accession>
<feature type="region of interest" description="Disordered" evidence="1">
    <location>
        <begin position="447"/>
        <end position="479"/>
    </location>
</feature>
<feature type="region of interest" description="Disordered" evidence="1">
    <location>
        <begin position="225"/>
        <end position="247"/>
    </location>
</feature>
<dbReference type="GeneID" id="25313535"/>
<dbReference type="EMBL" id="LASV01000048">
    <property type="protein sequence ID" value="KKA24825.1"/>
    <property type="molecule type" value="Genomic_DNA"/>
</dbReference>
<dbReference type="OrthoDB" id="5323870at2759"/>
<evidence type="ECO:0000256" key="1">
    <source>
        <dbReference type="SAM" id="MobiDB-lite"/>
    </source>
</evidence>
<dbReference type="RefSeq" id="XP_013331437.1">
    <property type="nucleotide sequence ID" value="XM_013475983.1"/>
</dbReference>
<gene>
    <name evidence="2" type="ORF">T310_1184</name>
</gene>
<feature type="region of interest" description="Disordered" evidence="1">
    <location>
        <begin position="607"/>
        <end position="632"/>
    </location>
</feature>
<organism evidence="2 3">
    <name type="scientific">Rasamsonia emersonii (strain ATCC 16479 / CBS 393.64 / IMI 116815)</name>
    <dbReference type="NCBI Taxonomy" id="1408163"/>
    <lineage>
        <taxon>Eukaryota</taxon>
        <taxon>Fungi</taxon>
        <taxon>Dikarya</taxon>
        <taxon>Ascomycota</taxon>
        <taxon>Pezizomycotina</taxon>
        <taxon>Eurotiomycetes</taxon>
        <taxon>Eurotiomycetidae</taxon>
        <taxon>Eurotiales</taxon>
        <taxon>Trichocomaceae</taxon>
        <taxon>Rasamsonia</taxon>
    </lineage>
</organism>